<name>A0AAW9NCN5_9BACI</name>
<proteinExistence type="predicted"/>
<dbReference type="EMBL" id="JARNBH010000008">
    <property type="protein sequence ID" value="MEC0273182.1"/>
    <property type="molecule type" value="Genomic_DNA"/>
</dbReference>
<keyword evidence="3" id="KW-1185">Reference proteome</keyword>
<dbReference type="RefSeq" id="WP_367406654.1">
    <property type="nucleotide sequence ID" value="NZ_JARNBH010000008.1"/>
</dbReference>
<organism evidence="2 3">
    <name type="scientific">Peribacillus castrilensis</name>
    <dbReference type="NCBI Taxonomy" id="2897690"/>
    <lineage>
        <taxon>Bacteria</taxon>
        <taxon>Bacillati</taxon>
        <taxon>Bacillota</taxon>
        <taxon>Bacilli</taxon>
        <taxon>Bacillales</taxon>
        <taxon>Bacillaceae</taxon>
        <taxon>Peribacillus</taxon>
    </lineage>
</organism>
<evidence type="ECO:0000313" key="2">
    <source>
        <dbReference type="EMBL" id="MEC0273182.1"/>
    </source>
</evidence>
<dbReference type="Proteomes" id="UP001307168">
    <property type="component" value="Unassembled WGS sequence"/>
</dbReference>
<gene>
    <name evidence="2" type="ORF">P4706_08850</name>
</gene>
<evidence type="ECO:0000313" key="3">
    <source>
        <dbReference type="Proteomes" id="UP001307168"/>
    </source>
</evidence>
<evidence type="ECO:0000256" key="1">
    <source>
        <dbReference type="SAM" id="MobiDB-lite"/>
    </source>
</evidence>
<sequence length="72" mass="7282">MIGAGVRDSCGKSASRGDPAGASRGGSTNARGKRVPGVDTLTQKNCRQKGFLSFKTKLIGAGVRDPCGKSAS</sequence>
<protein>
    <submittedName>
        <fullName evidence="2">Uncharacterized protein</fullName>
    </submittedName>
</protein>
<accession>A0AAW9NCN5</accession>
<comment type="caution">
    <text evidence="2">The sequence shown here is derived from an EMBL/GenBank/DDBJ whole genome shotgun (WGS) entry which is preliminary data.</text>
</comment>
<feature type="region of interest" description="Disordered" evidence="1">
    <location>
        <begin position="1"/>
        <end position="41"/>
    </location>
</feature>
<reference evidence="2 3" key="1">
    <citation type="submission" date="2023-03" db="EMBL/GenBank/DDBJ databases">
        <title>Bacillus Genome Sequencing.</title>
        <authorList>
            <person name="Dunlap C."/>
        </authorList>
    </citation>
    <scope>NUCLEOTIDE SEQUENCE [LARGE SCALE GENOMIC DNA]</scope>
    <source>
        <strain evidence="2 3">B-41290</strain>
    </source>
</reference>
<dbReference type="AlphaFoldDB" id="A0AAW9NCN5"/>